<feature type="region of interest" description="Disordered" evidence="1">
    <location>
        <begin position="94"/>
        <end position="121"/>
    </location>
</feature>
<comment type="caution">
    <text evidence="2">The sequence shown here is derived from an EMBL/GenBank/DDBJ whole genome shotgun (WGS) entry which is preliminary data.</text>
</comment>
<evidence type="ECO:0000313" key="2">
    <source>
        <dbReference type="EMBL" id="KAJ4844935.1"/>
    </source>
</evidence>
<name>A0A9Q0JLD0_9ROSI</name>
<evidence type="ECO:0000313" key="3">
    <source>
        <dbReference type="Proteomes" id="UP001141552"/>
    </source>
</evidence>
<reference evidence="2" key="1">
    <citation type="submission" date="2022-02" db="EMBL/GenBank/DDBJ databases">
        <authorList>
            <person name="Henning P.M."/>
            <person name="McCubbin A.G."/>
            <person name="Shore J.S."/>
        </authorList>
    </citation>
    <scope>NUCLEOTIDE SEQUENCE</scope>
    <source>
        <strain evidence="2">F60SS</strain>
        <tissue evidence="2">Leaves</tissue>
    </source>
</reference>
<feature type="compositionally biased region" description="Polar residues" evidence="1">
    <location>
        <begin position="99"/>
        <end position="121"/>
    </location>
</feature>
<protein>
    <submittedName>
        <fullName evidence="2">Uncharacterized protein</fullName>
    </submittedName>
</protein>
<evidence type="ECO:0000256" key="1">
    <source>
        <dbReference type="SAM" id="MobiDB-lite"/>
    </source>
</evidence>
<keyword evidence="3" id="KW-1185">Reference proteome</keyword>
<organism evidence="2 3">
    <name type="scientific">Turnera subulata</name>
    <dbReference type="NCBI Taxonomy" id="218843"/>
    <lineage>
        <taxon>Eukaryota</taxon>
        <taxon>Viridiplantae</taxon>
        <taxon>Streptophyta</taxon>
        <taxon>Embryophyta</taxon>
        <taxon>Tracheophyta</taxon>
        <taxon>Spermatophyta</taxon>
        <taxon>Magnoliopsida</taxon>
        <taxon>eudicotyledons</taxon>
        <taxon>Gunneridae</taxon>
        <taxon>Pentapetalae</taxon>
        <taxon>rosids</taxon>
        <taxon>fabids</taxon>
        <taxon>Malpighiales</taxon>
        <taxon>Passifloraceae</taxon>
        <taxon>Turnera</taxon>
    </lineage>
</organism>
<feature type="non-terminal residue" evidence="2">
    <location>
        <position position="121"/>
    </location>
</feature>
<gene>
    <name evidence="2" type="ORF">Tsubulata_019047</name>
</gene>
<dbReference type="EMBL" id="JAKUCV010001830">
    <property type="protein sequence ID" value="KAJ4844935.1"/>
    <property type="molecule type" value="Genomic_DNA"/>
</dbReference>
<reference evidence="2" key="2">
    <citation type="journal article" date="2023" name="Plants (Basel)">
        <title>Annotation of the Turnera subulata (Passifloraceae) Draft Genome Reveals the S-Locus Evolved after the Divergence of Turneroideae from Passifloroideae in a Stepwise Manner.</title>
        <authorList>
            <person name="Henning P.M."/>
            <person name="Roalson E.H."/>
            <person name="Mir W."/>
            <person name="McCubbin A.G."/>
            <person name="Shore J.S."/>
        </authorList>
    </citation>
    <scope>NUCLEOTIDE SEQUENCE</scope>
    <source>
        <strain evidence="2">F60SS</strain>
    </source>
</reference>
<accession>A0A9Q0JLD0</accession>
<sequence length="121" mass="13608">NHPHLHRSLTLTLTGGLDNHSKTLLPPSPSQSISAFLEPEAAHEWVSSRTHRHCEWVSRRHCELVARIWTIWVEFGQIQGFVSILLAPMLKHDPESRRLSSGSSPATPQKPSSTTRMCGLR</sequence>
<proteinExistence type="predicted"/>
<dbReference type="Proteomes" id="UP001141552">
    <property type="component" value="Unassembled WGS sequence"/>
</dbReference>
<dbReference type="AlphaFoldDB" id="A0A9Q0JLD0"/>